<comment type="caution">
    <text evidence="6">The sequence shown here is derived from an EMBL/GenBank/DDBJ whole genome shotgun (WGS) entry which is preliminary data.</text>
</comment>
<evidence type="ECO:0000256" key="2">
    <source>
        <dbReference type="ARBA" id="ARBA00022643"/>
    </source>
</evidence>
<sequence length="379" mass="42235">MLKTAARGVSLGRRKPKAFGGTMRFGIFWPGTRTLLPSEKIAALNPDPLDLGIQLDLARACEHVALDLVLLGDGYAPSSEEGTRFGFQDPGLHALTLAAPLIMVTEHLGIISTLHSTFFHPTHIARFGANMDWLSDGRWGWNIVNGYRDYEASLFGFETLPDSATLYDASDEAVRIIESLWDSLKRTEFSGTHYKCHGKMKGPYPAERPVFVCAAASERGRRFTAEHCDYMFASPTQLSDLPPIKEDLAHHAAEAKIAQSPEVLVVADLLIRDEPGEAKEMFDSLMASIGANEAAQKWSGQIGRLRNEKKTPFKFPYFVGTATEVAEQLIEAKSNWGLNGVLFRLPVWSPQEVLRLHPVFDILEREGVRLHPQTRDYSW</sequence>
<keyword evidence="7" id="KW-1185">Reference proteome</keyword>
<dbReference type="PANTHER" id="PTHR30011">
    <property type="entry name" value="ALKANESULFONATE MONOOXYGENASE-RELATED"/>
    <property type="match status" value="1"/>
</dbReference>
<dbReference type="GO" id="GO:0016705">
    <property type="term" value="F:oxidoreductase activity, acting on paired donors, with incorporation or reduction of molecular oxygen"/>
    <property type="evidence" value="ECO:0007669"/>
    <property type="project" value="InterPro"/>
</dbReference>
<evidence type="ECO:0000256" key="1">
    <source>
        <dbReference type="ARBA" id="ARBA00022630"/>
    </source>
</evidence>
<dbReference type="InterPro" id="IPR051260">
    <property type="entry name" value="Diverse_substr_monoxygenases"/>
</dbReference>
<gene>
    <name evidence="6" type="ORF">TSA1_15005</name>
</gene>
<feature type="domain" description="Luciferase-like" evidence="5">
    <location>
        <begin position="23"/>
        <end position="331"/>
    </location>
</feature>
<dbReference type="PANTHER" id="PTHR30011:SF16">
    <property type="entry name" value="C2H2 FINGER DOMAIN TRANSCRIPTION FACTOR (EUROFUNG)-RELATED"/>
    <property type="match status" value="1"/>
</dbReference>
<protein>
    <recommendedName>
        <fullName evidence="5">Luciferase-like domain-containing protein</fullName>
    </recommendedName>
</protein>
<dbReference type="Pfam" id="PF00296">
    <property type="entry name" value="Bac_luciferase"/>
    <property type="match status" value="1"/>
</dbReference>
<dbReference type="Gene3D" id="3.20.20.30">
    <property type="entry name" value="Luciferase-like domain"/>
    <property type="match status" value="1"/>
</dbReference>
<evidence type="ECO:0000259" key="5">
    <source>
        <dbReference type="Pfam" id="PF00296"/>
    </source>
</evidence>
<dbReference type="RefSeq" id="WP_100177127.1">
    <property type="nucleotide sequence ID" value="NZ_LFJC01000003.1"/>
</dbReference>
<dbReference type="GO" id="GO:0004497">
    <property type="term" value="F:monooxygenase activity"/>
    <property type="evidence" value="ECO:0007669"/>
    <property type="project" value="UniProtKB-KW"/>
</dbReference>
<dbReference type="Proteomes" id="UP000228930">
    <property type="component" value="Unassembled WGS sequence"/>
</dbReference>
<reference evidence="6 7" key="1">
    <citation type="submission" date="2015-06" db="EMBL/GenBank/DDBJ databases">
        <title>Comparative genome analysis of nirS-carrying Bradyrhizobium sp. strains.</title>
        <authorList>
            <person name="Ishii S."/>
            <person name="Jang J."/>
            <person name="Nishizawa T."/>
            <person name="Senoo K."/>
        </authorList>
    </citation>
    <scope>NUCLEOTIDE SEQUENCE [LARGE SCALE GENOMIC DNA]</scope>
    <source>
        <strain evidence="6 7">TSA1</strain>
    </source>
</reference>
<keyword evidence="3" id="KW-0560">Oxidoreductase</keyword>
<evidence type="ECO:0000313" key="7">
    <source>
        <dbReference type="Proteomes" id="UP000228930"/>
    </source>
</evidence>
<dbReference type="InterPro" id="IPR011251">
    <property type="entry name" value="Luciferase-like_dom"/>
</dbReference>
<dbReference type="SUPFAM" id="SSF51679">
    <property type="entry name" value="Bacterial luciferase-like"/>
    <property type="match status" value="1"/>
</dbReference>
<dbReference type="InterPro" id="IPR036661">
    <property type="entry name" value="Luciferase-like_sf"/>
</dbReference>
<name>A0A2M6UBG1_9BRAD</name>
<evidence type="ECO:0000256" key="3">
    <source>
        <dbReference type="ARBA" id="ARBA00023002"/>
    </source>
</evidence>
<proteinExistence type="predicted"/>
<keyword evidence="4" id="KW-0503">Monooxygenase</keyword>
<dbReference type="AlphaFoldDB" id="A0A2M6UBG1"/>
<keyword evidence="2" id="KW-0288">FMN</keyword>
<evidence type="ECO:0000256" key="4">
    <source>
        <dbReference type="ARBA" id="ARBA00023033"/>
    </source>
</evidence>
<accession>A0A2M6UBG1</accession>
<evidence type="ECO:0000313" key="6">
    <source>
        <dbReference type="EMBL" id="PIT01936.1"/>
    </source>
</evidence>
<dbReference type="EMBL" id="LFJC01000003">
    <property type="protein sequence ID" value="PIT01936.1"/>
    <property type="molecule type" value="Genomic_DNA"/>
</dbReference>
<organism evidence="6 7">
    <name type="scientific">Bradyrhizobium nitroreducens</name>
    <dbReference type="NCBI Taxonomy" id="709803"/>
    <lineage>
        <taxon>Bacteria</taxon>
        <taxon>Pseudomonadati</taxon>
        <taxon>Pseudomonadota</taxon>
        <taxon>Alphaproteobacteria</taxon>
        <taxon>Hyphomicrobiales</taxon>
        <taxon>Nitrobacteraceae</taxon>
        <taxon>Bradyrhizobium</taxon>
    </lineage>
</organism>
<keyword evidence="1" id="KW-0285">Flavoprotein</keyword>